<evidence type="ECO:0000256" key="2">
    <source>
        <dbReference type="ARBA" id="ARBA00001947"/>
    </source>
</evidence>
<dbReference type="SMART" id="SM00647">
    <property type="entry name" value="IBR"/>
    <property type="match status" value="2"/>
</dbReference>
<evidence type="ECO:0000256" key="8">
    <source>
        <dbReference type="ARBA" id="ARBA00022723"/>
    </source>
</evidence>
<feature type="compositionally biased region" description="Low complexity" evidence="13">
    <location>
        <begin position="29"/>
        <end position="40"/>
    </location>
</feature>
<evidence type="ECO:0000256" key="9">
    <source>
        <dbReference type="ARBA" id="ARBA00022737"/>
    </source>
</evidence>
<dbReference type="InterPro" id="IPR002867">
    <property type="entry name" value="IBR_dom"/>
</dbReference>
<comment type="similarity">
    <text evidence="5">Belongs to the RBR family. Ariadne subfamily.</text>
</comment>
<dbReference type="CDD" id="cd20346">
    <property type="entry name" value="BRcat_RBR_ANKIB1"/>
    <property type="match status" value="1"/>
</dbReference>
<protein>
    <recommendedName>
        <fullName evidence="6">RBR-type E3 ubiquitin transferase</fullName>
        <ecNumber evidence="6">2.3.2.31</ecNumber>
    </recommendedName>
</protein>
<keyword evidence="7" id="KW-0808">Transferase</keyword>
<evidence type="ECO:0000256" key="12">
    <source>
        <dbReference type="ARBA" id="ARBA00022833"/>
    </source>
</evidence>
<gene>
    <name evidence="15" type="ORF">URODEC1_LOCUS60264</name>
</gene>
<dbReference type="FunFam" id="1.20.120.1750:FF:000027">
    <property type="entry name" value="RBR-type E3 ubiquitin transferase"/>
    <property type="match status" value="1"/>
</dbReference>
<comment type="cofactor">
    <cofactor evidence="2">
        <name>Zn(2+)</name>
        <dbReference type="ChEBI" id="CHEBI:29105"/>
    </cofactor>
</comment>
<evidence type="ECO:0000256" key="7">
    <source>
        <dbReference type="ARBA" id="ARBA00022679"/>
    </source>
</evidence>
<evidence type="ECO:0000256" key="10">
    <source>
        <dbReference type="ARBA" id="ARBA00022771"/>
    </source>
</evidence>
<keyword evidence="8" id="KW-0479">Metal-binding</keyword>
<keyword evidence="16" id="KW-1185">Reference proteome</keyword>
<evidence type="ECO:0000256" key="11">
    <source>
        <dbReference type="ARBA" id="ARBA00022786"/>
    </source>
</evidence>
<evidence type="ECO:0000259" key="14">
    <source>
        <dbReference type="PROSITE" id="PS51873"/>
    </source>
</evidence>
<dbReference type="PROSITE" id="PS51873">
    <property type="entry name" value="TRIAD"/>
    <property type="match status" value="1"/>
</dbReference>
<dbReference type="Pfam" id="PF01485">
    <property type="entry name" value="IBR"/>
    <property type="match status" value="1"/>
</dbReference>
<proteinExistence type="inferred from homology"/>
<dbReference type="InterPro" id="IPR031127">
    <property type="entry name" value="E3_UB_ligase_RBR"/>
</dbReference>
<evidence type="ECO:0000256" key="1">
    <source>
        <dbReference type="ARBA" id="ARBA00001798"/>
    </source>
</evidence>
<evidence type="ECO:0000256" key="5">
    <source>
        <dbReference type="ARBA" id="ARBA00005884"/>
    </source>
</evidence>
<reference evidence="16" key="1">
    <citation type="submission" date="2024-06" db="EMBL/GenBank/DDBJ databases">
        <authorList>
            <person name="Ryan C."/>
        </authorList>
    </citation>
    <scope>NUCLEOTIDE SEQUENCE [LARGE SCALE GENOMIC DNA]</scope>
</reference>
<comment type="function">
    <text evidence="3">Might act as an E3 ubiquitin-protein ligase, or as part of E3 complex, which accepts ubiquitin from specific E2 ubiquitin-conjugating enzymes and then transfers it to substrates.</text>
</comment>
<accession>A0ABC9AZ84</accession>
<dbReference type="AlphaFoldDB" id="A0ABC9AZ84"/>
<evidence type="ECO:0000256" key="6">
    <source>
        <dbReference type="ARBA" id="ARBA00012251"/>
    </source>
</evidence>
<dbReference type="Pfam" id="PF21235">
    <property type="entry name" value="UBA_ARI1"/>
    <property type="match status" value="1"/>
</dbReference>
<dbReference type="InterPro" id="IPR013083">
    <property type="entry name" value="Znf_RING/FYVE/PHD"/>
</dbReference>
<keyword evidence="9" id="KW-0677">Repeat</keyword>
<keyword evidence="10" id="KW-0863">Zinc-finger</keyword>
<comment type="pathway">
    <text evidence="4">Protein modification; protein ubiquitination.</text>
</comment>
<dbReference type="Gene3D" id="1.20.120.1750">
    <property type="match status" value="1"/>
</dbReference>
<dbReference type="InterPro" id="IPR044066">
    <property type="entry name" value="TRIAD_supradom"/>
</dbReference>
<evidence type="ECO:0000256" key="4">
    <source>
        <dbReference type="ARBA" id="ARBA00004906"/>
    </source>
</evidence>
<feature type="compositionally biased region" description="Acidic residues" evidence="13">
    <location>
        <begin position="50"/>
        <end position="95"/>
    </location>
</feature>
<dbReference type="InterPro" id="IPR017907">
    <property type="entry name" value="Znf_RING_CS"/>
</dbReference>
<dbReference type="InterPro" id="IPR048962">
    <property type="entry name" value="ARIH1-like_UBL"/>
</dbReference>
<evidence type="ECO:0000313" key="15">
    <source>
        <dbReference type="EMBL" id="CAL4990462.1"/>
    </source>
</evidence>
<feature type="domain" description="RING-type" evidence="14">
    <location>
        <begin position="183"/>
        <end position="394"/>
    </location>
</feature>
<evidence type="ECO:0000313" key="16">
    <source>
        <dbReference type="Proteomes" id="UP001497457"/>
    </source>
</evidence>
<feature type="region of interest" description="Disordered" evidence="13">
    <location>
        <begin position="1"/>
        <end position="106"/>
    </location>
</feature>
<dbReference type="PROSITE" id="PS00518">
    <property type="entry name" value="ZF_RING_1"/>
    <property type="match status" value="1"/>
</dbReference>
<dbReference type="PANTHER" id="PTHR11685">
    <property type="entry name" value="RBR FAMILY RING FINGER AND IBR DOMAIN-CONTAINING"/>
    <property type="match status" value="1"/>
</dbReference>
<evidence type="ECO:0000256" key="3">
    <source>
        <dbReference type="ARBA" id="ARBA00003976"/>
    </source>
</evidence>
<name>A0ABC9AZ84_9POAL</name>
<dbReference type="EMBL" id="OZ075134">
    <property type="protein sequence ID" value="CAL4990462.1"/>
    <property type="molecule type" value="Genomic_DNA"/>
</dbReference>
<comment type="catalytic activity">
    <reaction evidence="1">
        <text>[E2 ubiquitin-conjugating enzyme]-S-ubiquitinyl-L-cysteine + [acceptor protein]-L-lysine = [E2 ubiquitin-conjugating enzyme]-L-cysteine + [acceptor protein]-N(6)-ubiquitinyl-L-lysine.</text>
        <dbReference type="EC" id="2.3.2.31"/>
    </reaction>
</comment>
<dbReference type="FunFam" id="3.30.40.10:FF:000019">
    <property type="entry name" value="RBR-type E3 ubiquitin transferase"/>
    <property type="match status" value="1"/>
</dbReference>
<evidence type="ECO:0000256" key="13">
    <source>
        <dbReference type="SAM" id="MobiDB-lite"/>
    </source>
</evidence>
<dbReference type="Gene3D" id="3.30.40.10">
    <property type="entry name" value="Zinc/RING finger domain, C3HC4 (zinc finger)"/>
    <property type="match status" value="1"/>
</dbReference>
<dbReference type="GO" id="GO:0061630">
    <property type="term" value="F:ubiquitin protein ligase activity"/>
    <property type="evidence" value="ECO:0007669"/>
    <property type="project" value="UniProtKB-EC"/>
</dbReference>
<organism evidence="15 16">
    <name type="scientific">Urochloa decumbens</name>
    <dbReference type="NCBI Taxonomy" id="240449"/>
    <lineage>
        <taxon>Eukaryota</taxon>
        <taxon>Viridiplantae</taxon>
        <taxon>Streptophyta</taxon>
        <taxon>Embryophyta</taxon>
        <taxon>Tracheophyta</taxon>
        <taxon>Spermatophyta</taxon>
        <taxon>Magnoliopsida</taxon>
        <taxon>Liliopsida</taxon>
        <taxon>Poales</taxon>
        <taxon>Poaceae</taxon>
        <taxon>PACMAD clade</taxon>
        <taxon>Panicoideae</taxon>
        <taxon>Panicodae</taxon>
        <taxon>Paniceae</taxon>
        <taxon>Melinidinae</taxon>
        <taxon>Urochloa</taxon>
    </lineage>
</organism>
<keyword evidence="11" id="KW-0833">Ubl conjugation pathway</keyword>
<dbReference type="SUPFAM" id="SSF57850">
    <property type="entry name" value="RING/U-box"/>
    <property type="match status" value="3"/>
</dbReference>
<dbReference type="GO" id="GO:0008270">
    <property type="term" value="F:zinc ion binding"/>
    <property type="evidence" value="ECO:0007669"/>
    <property type="project" value="UniProtKB-KW"/>
</dbReference>
<sequence length="587" mass="65015">MGDPNPRKHPSPPSGLLGGDTMPNKGHRAASAADNAGDSDAAGDDYGAHDDDDEQVDSAASDEEYYFEDDDDDDGGSIPEETDDAVTNADGDDGCDEKKRRQGPAAAVVLTEADVRRRQEEVIARVAELLSFPPGFAAALLRHFSWDAGRVEERWFSDDRRVRAALGLPPDGVPSPTSLRTAGHSPCGICFATFPAGEMRSASCGAHFYCAECWRGYIAAAVGDGAARCLSLRCPEPSCAAAVVRELVAAAADAGDRARYARFELRSFVDDGGAGRRMKWCPAPGCNRAVELSSGDDAADVFCACRHGFCWRCGEEAHRPVSCETVRAWLDKNNSYSETANWVLDNTKPCPKCLLPLEKDQGCMHMTCPPPCGHEFCWVCLDPWNNHQRCVGFADDAIADDDDDDNRGGAREKDYREELNRRLANASDRYLYHYERWIANFSSLEKVFKDMEELESTEIARIAAMAELPEREFEFLTRAYEQIADGRRVLKWAYAYGYYLDPARDAARRGLFEDLLDQANAWLEKLHAAAELERRETFCSAAEPAVIRELLLGYYKGRVENFTSVTRTFLGNLVKAFETTDLPRLSH</sequence>
<keyword evidence="12" id="KW-0862">Zinc</keyword>
<dbReference type="EC" id="2.3.2.31" evidence="6"/>
<dbReference type="Proteomes" id="UP001497457">
    <property type="component" value="Chromosome 24b"/>
</dbReference>
<reference evidence="15 16" key="2">
    <citation type="submission" date="2024-10" db="EMBL/GenBank/DDBJ databases">
        <authorList>
            <person name="Ryan C."/>
        </authorList>
    </citation>
    <scope>NUCLEOTIDE SEQUENCE [LARGE SCALE GENOMIC DNA]</scope>
</reference>
<dbReference type="Pfam" id="PF22191">
    <property type="entry name" value="IBR_1"/>
    <property type="match status" value="1"/>
</dbReference>